<evidence type="ECO:0000313" key="2">
    <source>
        <dbReference type="EMBL" id="VFJ74013.1"/>
    </source>
</evidence>
<proteinExistence type="predicted"/>
<organism evidence="1">
    <name type="scientific">Candidatus Kentrum sp. FM</name>
    <dbReference type="NCBI Taxonomy" id="2126340"/>
    <lineage>
        <taxon>Bacteria</taxon>
        <taxon>Pseudomonadati</taxon>
        <taxon>Pseudomonadota</taxon>
        <taxon>Gammaproteobacteria</taxon>
        <taxon>Candidatus Kentrum</taxon>
    </lineage>
</organism>
<dbReference type="EMBL" id="CAADEZ010000667">
    <property type="protein sequence ID" value="VFJ72805.1"/>
    <property type="molecule type" value="Genomic_DNA"/>
</dbReference>
<dbReference type="AlphaFoldDB" id="A0A450TV10"/>
<reference evidence="1" key="1">
    <citation type="submission" date="2019-02" db="EMBL/GenBank/DDBJ databases">
        <authorList>
            <person name="Gruber-Vodicka R. H."/>
            <person name="Seah K. B. B."/>
        </authorList>
    </citation>
    <scope>NUCLEOTIDE SEQUENCE</scope>
    <source>
        <strain evidence="1">BECK_BZ163</strain>
        <strain evidence="3">BECK_BZ164</strain>
        <strain evidence="2">BECK_BZ165</strain>
    </source>
</reference>
<evidence type="ECO:0000313" key="1">
    <source>
        <dbReference type="EMBL" id="VFJ72805.1"/>
    </source>
</evidence>
<gene>
    <name evidence="1" type="ORF">BECKFM1743A_GA0114220_106672</name>
    <name evidence="3" type="ORF">BECKFM1743B_GA0114221_107732</name>
    <name evidence="2" type="ORF">BECKFM1743C_GA0114222_107652</name>
</gene>
<accession>A0A450TV10</accession>
<name>A0A450TV10_9GAMM</name>
<dbReference type="EMBL" id="CAADFL010000773">
    <property type="protein sequence ID" value="VFK21274.1"/>
    <property type="molecule type" value="Genomic_DNA"/>
</dbReference>
<evidence type="ECO:0000313" key="3">
    <source>
        <dbReference type="EMBL" id="VFK21274.1"/>
    </source>
</evidence>
<sequence length="295" mass="32071">MYNETFKLSTDIADAWIIGEKGAYDYAYGGTRKMATDASDDAVEEELFSLMHYESHFKNCLINQAIEDGALDKFSAELPKGFMNSKVGGGRCLFRPKSKTIDQILSDPSHENFEKTIMVLFQEIGGLLNKKNGRIKLTPDFGKFSGVSDILGVFTPHVLGIRCEDGGCGGKSSYTTTGIISALETLDVHSYKDRSVTLIGSDGALGIDVADYFLTNSYAHTQVCDVVYDKDNIEFPGASSAIGSLPAKWGEFTDPCLRRGGLIVATTVGNELENSNWHIIPEGTLLLEFGQTASS</sequence>
<dbReference type="EMBL" id="CAADFA010000765">
    <property type="protein sequence ID" value="VFJ74013.1"/>
    <property type="molecule type" value="Genomic_DNA"/>
</dbReference>
<protein>
    <submittedName>
        <fullName evidence="1">Uncharacterized protein</fullName>
    </submittedName>
</protein>